<organism evidence="2">
    <name type="scientific">Caenorhabditis remanei</name>
    <name type="common">Caenorhabditis vulgaris</name>
    <dbReference type="NCBI Taxonomy" id="31234"/>
    <lineage>
        <taxon>Eukaryota</taxon>
        <taxon>Metazoa</taxon>
        <taxon>Ecdysozoa</taxon>
        <taxon>Nematoda</taxon>
        <taxon>Chromadorea</taxon>
        <taxon>Rhabditida</taxon>
        <taxon>Rhabditina</taxon>
        <taxon>Rhabditomorpha</taxon>
        <taxon>Rhabditoidea</taxon>
        <taxon>Rhabditidae</taxon>
        <taxon>Peloderinae</taxon>
        <taxon>Caenorhabditis</taxon>
    </lineage>
</organism>
<protein>
    <submittedName>
        <fullName evidence="1">Uncharacterized protein</fullName>
    </submittedName>
</protein>
<keyword evidence="2" id="KW-1185">Reference proteome</keyword>
<dbReference type="AlphaFoldDB" id="E3NIC9"/>
<evidence type="ECO:0000313" key="1">
    <source>
        <dbReference type="EMBL" id="EFO98836.1"/>
    </source>
</evidence>
<evidence type="ECO:0000313" key="2">
    <source>
        <dbReference type="Proteomes" id="UP000008281"/>
    </source>
</evidence>
<dbReference type="InterPro" id="IPR001810">
    <property type="entry name" value="F-box_dom"/>
</dbReference>
<dbReference type="Proteomes" id="UP000008281">
    <property type="component" value="Unassembled WGS sequence"/>
</dbReference>
<dbReference type="HOGENOM" id="CLU_2690191_0_0_1"/>
<dbReference type="PROSITE" id="PS50181">
    <property type="entry name" value="FBOX"/>
    <property type="match status" value="1"/>
</dbReference>
<proteinExistence type="predicted"/>
<name>E3NIC9_CAERE</name>
<reference evidence="1" key="1">
    <citation type="submission" date="2007-07" db="EMBL/GenBank/DDBJ databases">
        <title>PCAP assembly of the Caenorhabditis remanei genome.</title>
        <authorList>
            <consortium name="The Caenorhabditis remanei Sequencing Consortium"/>
            <person name="Wilson R.K."/>
        </authorList>
    </citation>
    <scope>NUCLEOTIDE SEQUENCE [LARGE SCALE GENOMIC DNA]</scope>
    <source>
        <strain evidence="1">PB4641</strain>
    </source>
</reference>
<dbReference type="EMBL" id="DS268698">
    <property type="protein sequence ID" value="EFO98836.1"/>
    <property type="molecule type" value="Genomic_DNA"/>
</dbReference>
<dbReference type="Pfam" id="PF00646">
    <property type="entry name" value="F-box"/>
    <property type="match status" value="1"/>
</dbReference>
<gene>
    <name evidence="1" type="ORF">CRE_04371</name>
</gene>
<accession>E3NIC9</accession>
<sequence length="74" mass="8691">MELLDLPDDMLSEISEKLDLRGVSNFRKVHPRLRQLKPITNNFLEISIIKEDDSISVHFESDNELQGGRYQRLH</sequence>